<dbReference type="Proteomes" id="UP000024635">
    <property type="component" value="Unassembled WGS sequence"/>
</dbReference>
<organism evidence="1 2">
    <name type="scientific">Ancylostoma ceylanicum</name>
    <dbReference type="NCBI Taxonomy" id="53326"/>
    <lineage>
        <taxon>Eukaryota</taxon>
        <taxon>Metazoa</taxon>
        <taxon>Ecdysozoa</taxon>
        <taxon>Nematoda</taxon>
        <taxon>Chromadorea</taxon>
        <taxon>Rhabditida</taxon>
        <taxon>Rhabditina</taxon>
        <taxon>Rhabditomorpha</taxon>
        <taxon>Strongyloidea</taxon>
        <taxon>Ancylostomatidae</taxon>
        <taxon>Ancylostomatinae</taxon>
        <taxon>Ancylostoma</taxon>
    </lineage>
</organism>
<evidence type="ECO:0000313" key="2">
    <source>
        <dbReference type="Proteomes" id="UP000024635"/>
    </source>
</evidence>
<keyword evidence="2" id="KW-1185">Reference proteome</keyword>
<sequence length="279" mass="31428">MLILPHFVSLGGDWYLVLPTNNYRTETAHSIDVHKPKFECQIPSKVKNEPVTEVIEKLHYHTETAHSLGVQRPKFGCQAQTAEVIEKLCHRTETASSVKIRKPKYGLQIPTTEVIEQLRYHTETANSLEVQKPKYECQSITGLGKGPIRETIEKLYYPVEICSSKRIEKPLLYCCQFLEDLSLNDAAQALGGKLLTNLQSVTSTKVLARPPRIIEVTQGKRGEWGVSTLSLSNLDDNPNAAIKTSSQANTIQPLKHEKYGIHKCSFQQESGQQHVSLYF</sequence>
<protein>
    <submittedName>
        <fullName evidence="1">Uncharacterized protein</fullName>
    </submittedName>
</protein>
<proteinExistence type="predicted"/>
<reference evidence="2" key="1">
    <citation type="journal article" date="2015" name="Nat. Genet.">
        <title>The genome and transcriptome of the zoonotic hookworm Ancylostoma ceylanicum identify infection-specific gene families.</title>
        <authorList>
            <person name="Schwarz E.M."/>
            <person name="Hu Y."/>
            <person name="Antoshechkin I."/>
            <person name="Miller M.M."/>
            <person name="Sternberg P.W."/>
            <person name="Aroian R.V."/>
        </authorList>
    </citation>
    <scope>NUCLEOTIDE SEQUENCE</scope>
    <source>
        <strain evidence="2">HY135</strain>
    </source>
</reference>
<name>A0A016U772_9BILA</name>
<evidence type="ECO:0000313" key="1">
    <source>
        <dbReference type="EMBL" id="EYC10781.1"/>
    </source>
</evidence>
<comment type="caution">
    <text evidence="1">The sequence shown here is derived from an EMBL/GenBank/DDBJ whole genome shotgun (WGS) entry which is preliminary data.</text>
</comment>
<dbReference type="EMBL" id="JARK01001389">
    <property type="protein sequence ID" value="EYC10781.1"/>
    <property type="molecule type" value="Genomic_DNA"/>
</dbReference>
<dbReference type="AlphaFoldDB" id="A0A016U772"/>
<gene>
    <name evidence="1" type="primary">Acey_s0053.g2293</name>
    <name evidence="1" type="ORF">Y032_0053g2293</name>
</gene>
<accession>A0A016U772</accession>